<dbReference type="KEGG" id="aoc:Aocu_10530"/>
<comment type="similarity">
    <text evidence="1">Belongs to the short-chain dehydrogenases/reductases (SDR) family.</text>
</comment>
<accession>A0A061AHQ2</accession>
<dbReference type="PRINTS" id="PR00081">
    <property type="entry name" value="GDHRDH"/>
</dbReference>
<dbReference type="InterPro" id="IPR002347">
    <property type="entry name" value="SDR_fam"/>
</dbReference>
<dbReference type="HOGENOM" id="CLU_010194_44_5_14"/>
<evidence type="ECO:0000313" key="3">
    <source>
        <dbReference type="EMBL" id="CDR31126.1"/>
    </source>
</evidence>
<evidence type="ECO:0000256" key="2">
    <source>
        <dbReference type="ARBA" id="ARBA00023002"/>
    </source>
</evidence>
<protein>
    <submittedName>
        <fullName evidence="3">Short-chain dehydrogenase/reductase SDR</fullName>
    </submittedName>
</protein>
<keyword evidence="2" id="KW-0560">Oxidoreductase</keyword>
<dbReference type="PANTHER" id="PTHR42901">
    <property type="entry name" value="ALCOHOL DEHYDROGENASE"/>
    <property type="match status" value="1"/>
</dbReference>
<evidence type="ECO:0000313" key="4">
    <source>
        <dbReference type="Proteomes" id="UP000032434"/>
    </source>
</evidence>
<dbReference type="Gene3D" id="3.40.50.720">
    <property type="entry name" value="NAD(P)-binding Rossmann-like Domain"/>
    <property type="match status" value="1"/>
</dbReference>
<dbReference type="GO" id="GO:0016491">
    <property type="term" value="F:oxidoreductase activity"/>
    <property type="evidence" value="ECO:0007669"/>
    <property type="project" value="UniProtKB-KW"/>
</dbReference>
<dbReference type="Proteomes" id="UP000032434">
    <property type="component" value="Chromosome 1"/>
</dbReference>
<dbReference type="RefSeq" id="WP_159444479.1">
    <property type="nucleotide sequence ID" value="NZ_FUZK01000001.1"/>
</dbReference>
<dbReference type="STRING" id="35623.Aocu_10530"/>
<dbReference type="PATRIC" id="fig|35623.3.peg.1053"/>
<gene>
    <name evidence="3" type="ORF">Aocu_10530</name>
</gene>
<proteinExistence type="inferred from homology"/>
<dbReference type="InParanoid" id="A0A061AHQ2"/>
<dbReference type="Pfam" id="PF00106">
    <property type="entry name" value="adh_short"/>
    <property type="match status" value="1"/>
</dbReference>
<reference evidence="4" key="1">
    <citation type="submission" date="2014-05" db="EMBL/GenBank/DDBJ databases">
        <authorList>
            <person name="Kube M."/>
        </authorList>
    </citation>
    <scope>NUCLEOTIDE SEQUENCE [LARGE SCALE GENOMIC DNA]</scope>
</reference>
<dbReference type="SUPFAM" id="SSF51735">
    <property type="entry name" value="NAD(P)-binding Rossmann-fold domains"/>
    <property type="match status" value="1"/>
</dbReference>
<sequence>MKTILITGSTSGIGKALVYHLMDDQFDLILVGRNQLLLDELEKFVKKEVPKRRIFTYVMDFGKLEDVYQVSNVIKKNHPQIDYLYHNAGAVPQTKNAWTKDGHLEALQINYLSMLLMNEILLENVLNSSEKTILHTTSMSASKKFYMDEISMMSQYGRIKIYGISKLFSRLYFHHLATIHNDLKIKLINPGIVFTNQIRHMIPKPLRFLEGGVRLFIKDPNQVAGHIKSIIKKNQEVPIELYKGNKIEKHAKINLDQDLQKEVMMYSMDLLKGYSL</sequence>
<dbReference type="InterPro" id="IPR036291">
    <property type="entry name" value="NAD(P)-bd_dom_sf"/>
</dbReference>
<dbReference type="AlphaFoldDB" id="A0A061AHQ2"/>
<dbReference type="PANTHER" id="PTHR42901:SF1">
    <property type="entry name" value="ALCOHOL DEHYDROGENASE"/>
    <property type="match status" value="1"/>
</dbReference>
<keyword evidence="4" id="KW-1185">Reference proteome</keyword>
<dbReference type="EMBL" id="LK028559">
    <property type="protein sequence ID" value="CDR31126.1"/>
    <property type="molecule type" value="Genomic_DNA"/>
</dbReference>
<organism evidence="3 4">
    <name type="scientific">Acholeplasma oculi</name>
    <dbReference type="NCBI Taxonomy" id="35623"/>
    <lineage>
        <taxon>Bacteria</taxon>
        <taxon>Bacillati</taxon>
        <taxon>Mycoplasmatota</taxon>
        <taxon>Mollicutes</taxon>
        <taxon>Acholeplasmatales</taxon>
        <taxon>Acholeplasmataceae</taxon>
        <taxon>Acholeplasma</taxon>
    </lineage>
</organism>
<name>A0A061AHQ2_9MOLU</name>
<evidence type="ECO:0000256" key="1">
    <source>
        <dbReference type="ARBA" id="ARBA00006484"/>
    </source>
</evidence>